<protein>
    <recommendedName>
        <fullName evidence="4">Porin</fullName>
    </recommendedName>
</protein>
<evidence type="ECO:0000313" key="3">
    <source>
        <dbReference type="Proteomes" id="UP000231019"/>
    </source>
</evidence>
<dbReference type="Proteomes" id="UP000231019">
    <property type="component" value="Unassembled WGS sequence"/>
</dbReference>
<sequence length="385" mass="42634">MKKNISLNLKKKLHQTLALSLLCSFIAAPALAQEESTATMSVTETAAASPLKLEVYLDAYYSYDTDTHMKDAKGVLSPKIESSLNTIGWRRNEFNLNTAQITASLEQDWYRGRTTLQVGTISQQSWTPAAYSAIQEANLGFKALGNLGGEGNDLWVDGGIFLTHIGNEALLPRYNWLSNLALVTMFEPFYQSGVRVSYNLGSMLTAQLHVLNGYGNIVDNNANKSVGWLIGYNPMDNLGVSWSGLVGDESNTGDASFVRFYNNFNLNYMILENLGIRGQVDVANQSNAGLYYGGQLTARYDFLEHFGVTVRGEMIQDPNGVVTADKLQGWGATLGLEYRPTKQSYVRLEARELMMDPNKNQLFMDANGNTSSNRFEILANTGIWF</sequence>
<comment type="caution">
    <text evidence="2">The sequence shown here is derived from an EMBL/GenBank/DDBJ whole genome shotgun (WGS) entry which is preliminary data.</text>
</comment>
<name>A0A2M7G1Q6_9BACT</name>
<proteinExistence type="predicted"/>
<keyword evidence="1" id="KW-0732">Signal</keyword>
<reference evidence="2 3" key="1">
    <citation type="submission" date="2017-09" db="EMBL/GenBank/DDBJ databases">
        <title>Depth-based differentiation of microbial function through sediment-hosted aquifers and enrichment of novel symbionts in the deep terrestrial subsurface.</title>
        <authorList>
            <person name="Probst A.J."/>
            <person name="Ladd B."/>
            <person name="Jarett J.K."/>
            <person name="Geller-Mcgrath D.E."/>
            <person name="Sieber C.M."/>
            <person name="Emerson J.B."/>
            <person name="Anantharaman K."/>
            <person name="Thomas B.C."/>
            <person name="Malmstrom R."/>
            <person name="Stieglmeier M."/>
            <person name="Klingl A."/>
            <person name="Woyke T."/>
            <person name="Ryan C.M."/>
            <person name="Banfield J.F."/>
        </authorList>
    </citation>
    <scope>NUCLEOTIDE SEQUENCE [LARGE SCALE GENOMIC DNA]</scope>
    <source>
        <strain evidence="2">CG17_big_fil_post_rev_8_21_14_2_50_48_46</strain>
    </source>
</reference>
<gene>
    <name evidence="2" type="ORF">COW36_16490</name>
</gene>
<evidence type="ECO:0008006" key="4">
    <source>
        <dbReference type="Google" id="ProtNLM"/>
    </source>
</evidence>
<dbReference type="EMBL" id="PFFQ01000049">
    <property type="protein sequence ID" value="PIW15635.1"/>
    <property type="molecule type" value="Genomic_DNA"/>
</dbReference>
<evidence type="ECO:0000256" key="1">
    <source>
        <dbReference type="SAM" id="SignalP"/>
    </source>
</evidence>
<feature type="chain" id="PRO_5014610984" description="Porin" evidence="1">
    <location>
        <begin position="33"/>
        <end position="385"/>
    </location>
</feature>
<dbReference type="AlphaFoldDB" id="A0A2M7G1Q6"/>
<evidence type="ECO:0000313" key="2">
    <source>
        <dbReference type="EMBL" id="PIW15635.1"/>
    </source>
</evidence>
<accession>A0A2M7G1Q6</accession>
<organism evidence="2 3">
    <name type="scientific">bacterium (Candidatus Blackallbacteria) CG17_big_fil_post_rev_8_21_14_2_50_48_46</name>
    <dbReference type="NCBI Taxonomy" id="2014261"/>
    <lineage>
        <taxon>Bacteria</taxon>
        <taxon>Candidatus Blackallbacteria</taxon>
    </lineage>
</organism>
<feature type="signal peptide" evidence="1">
    <location>
        <begin position="1"/>
        <end position="32"/>
    </location>
</feature>
<dbReference type="InterPro" id="IPR011486">
    <property type="entry name" value="BBP2"/>
</dbReference>
<dbReference type="Pfam" id="PF07642">
    <property type="entry name" value="BBP2"/>
    <property type="match status" value="1"/>
</dbReference>